<keyword evidence="8" id="KW-0418">Kinase</keyword>
<name>A0ABS0YTS3_9BACT</name>
<evidence type="ECO:0000256" key="14">
    <source>
        <dbReference type="SAM" id="Phobius"/>
    </source>
</evidence>
<keyword evidence="6 14" id="KW-0812">Transmembrane</keyword>
<dbReference type="SUPFAM" id="SSF158472">
    <property type="entry name" value="HAMP domain-like"/>
    <property type="match status" value="1"/>
</dbReference>
<dbReference type="Gene3D" id="3.30.565.10">
    <property type="entry name" value="Histidine kinase-like ATPase, C-terminal domain"/>
    <property type="match status" value="1"/>
</dbReference>
<evidence type="ECO:0000256" key="7">
    <source>
        <dbReference type="ARBA" id="ARBA00022741"/>
    </source>
</evidence>
<dbReference type="InterPro" id="IPR036890">
    <property type="entry name" value="HATPase_C_sf"/>
</dbReference>
<dbReference type="CDD" id="cd00075">
    <property type="entry name" value="HATPase"/>
    <property type="match status" value="1"/>
</dbReference>
<dbReference type="SUPFAM" id="SSF47384">
    <property type="entry name" value="Homodimeric domain of signal transducing histidine kinase"/>
    <property type="match status" value="1"/>
</dbReference>
<keyword evidence="18" id="KW-1185">Reference proteome</keyword>
<dbReference type="SMART" id="SM00388">
    <property type="entry name" value="HisKA"/>
    <property type="match status" value="1"/>
</dbReference>
<evidence type="ECO:0000313" key="18">
    <source>
        <dbReference type="Proteomes" id="UP000641025"/>
    </source>
</evidence>
<dbReference type="InterPro" id="IPR005467">
    <property type="entry name" value="His_kinase_dom"/>
</dbReference>
<evidence type="ECO:0000256" key="1">
    <source>
        <dbReference type="ARBA" id="ARBA00000085"/>
    </source>
</evidence>
<evidence type="ECO:0000259" key="15">
    <source>
        <dbReference type="PROSITE" id="PS50109"/>
    </source>
</evidence>
<evidence type="ECO:0000259" key="16">
    <source>
        <dbReference type="PROSITE" id="PS50885"/>
    </source>
</evidence>
<evidence type="ECO:0000256" key="3">
    <source>
        <dbReference type="ARBA" id="ARBA00012438"/>
    </source>
</evidence>
<dbReference type="RefSeq" id="WP_199395832.1">
    <property type="nucleotide sequence ID" value="NZ_JAEMHK010000011.1"/>
</dbReference>
<keyword evidence="10 14" id="KW-1133">Transmembrane helix</keyword>
<dbReference type="PRINTS" id="PR00344">
    <property type="entry name" value="BCTRLSENSOR"/>
</dbReference>
<dbReference type="SMART" id="SM00091">
    <property type="entry name" value="PAS"/>
    <property type="match status" value="1"/>
</dbReference>
<feature type="transmembrane region" description="Helical" evidence="14">
    <location>
        <begin position="12"/>
        <end position="32"/>
    </location>
</feature>
<dbReference type="PANTHER" id="PTHR42878">
    <property type="entry name" value="TWO-COMPONENT HISTIDINE KINASE"/>
    <property type="match status" value="1"/>
</dbReference>
<keyword evidence="7" id="KW-0547">Nucleotide-binding</keyword>
<evidence type="ECO:0000256" key="5">
    <source>
        <dbReference type="ARBA" id="ARBA00022679"/>
    </source>
</evidence>
<evidence type="ECO:0000313" key="17">
    <source>
        <dbReference type="EMBL" id="MBJ6801333.1"/>
    </source>
</evidence>
<keyword evidence="5" id="KW-0808">Transferase</keyword>
<evidence type="ECO:0000256" key="10">
    <source>
        <dbReference type="ARBA" id="ARBA00022989"/>
    </source>
</evidence>
<dbReference type="PANTHER" id="PTHR42878:SF7">
    <property type="entry name" value="SENSOR HISTIDINE KINASE GLRK"/>
    <property type="match status" value="1"/>
</dbReference>
<dbReference type="NCBIfam" id="TIGR00229">
    <property type="entry name" value="sensory_box"/>
    <property type="match status" value="1"/>
</dbReference>
<dbReference type="Pfam" id="PF00672">
    <property type="entry name" value="HAMP"/>
    <property type="match status" value="1"/>
</dbReference>
<dbReference type="InterPro" id="IPR036097">
    <property type="entry name" value="HisK_dim/P_sf"/>
</dbReference>
<dbReference type="SMART" id="SM00387">
    <property type="entry name" value="HATPase_c"/>
    <property type="match status" value="1"/>
</dbReference>
<evidence type="ECO:0000256" key="11">
    <source>
        <dbReference type="ARBA" id="ARBA00023012"/>
    </source>
</evidence>
<sequence>MTSTFRSKLMASYLILVLLLGAGLYSYLALNLEDSITSGTRRHLEDEARVASLMASKEIRDLRRDAPDLTGSLSQAIRARVSVIAGDGEVMADSEVPPLQLGRLENHGDRPEVRQALRNGTGSAVRYSATLHTDMMYVASSFGKGAVIRLALPLSGLEQAKLQLQRTLAAALAVAVAASIVLSYILTNVNSRHLRTLSAGASRIGNGEFGTRITVRSSDEMGELAQVMNDMADRIEQQMERISTEKNRLDAILGGMGEGVMVTDAAAVVTLVNPAFCSMFGATDQVVGKQLLEITRHPDLHAFCRQVLSSRDEEHQELTLPDGRAALVHWVPLQDGEKLHGVVAVFHDISALKKADRIRRDFVANVSHELRTPITVIKGYAETLLSGDLADDPARRDRFLGIIQNHAERLTTLVRDLLALSELESGELAMQPQSVLIEDAVRQAFLLVSERAEAKGIAMEWVGTDVAESVLADRGRLDQVLINLLDNAIKYSGTGAKIRVDATRQGEMVRVSVRDEGIGIPEKDLGRLFERFYRVDEARSRERGGTGLGLSIVKHIVQAHGGGVFVESTLGKGSVFSFTLPAAEA</sequence>
<evidence type="ECO:0000256" key="9">
    <source>
        <dbReference type="ARBA" id="ARBA00022840"/>
    </source>
</evidence>
<dbReference type="Pfam" id="PF00512">
    <property type="entry name" value="HisKA"/>
    <property type="match status" value="1"/>
</dbReference>
<accession>A0ABS0YTS3</accession>
<evidence type="ECO:0000256" key="13">
    <source>
        <dbReference type="SAM" id="Coils"/>
    </source>
</evidence>
<comment type="subcellular location">
    <subcellularLocation>
        <location evidence="2">Membrane</location>
        <topology evidence="2">Multi-pass membrane protein</topology>
    </subcellularLocation>
</comment>
<dbReference type="SMART" id="SM00304">
    <property type="entry name" value="HAMP"/>
    <property type="match status" value="1"/>
</dbReference>
<dbReference type="InterPro" id="IPR000014">
    <property type="entry name" value="PAS"/>
</dbReference>
<dbReference type="CDD" id="cd00082">
    <property type="entry name" value="HisKA"/>
    <property type="match status" value="1"/>
</dbReference>
<comment type="catalytic activity">
    <reaction evidence="1">
        <text>ATP + protein L-histidine = ADP + protein N-phospho-L-histidine.</text>
        <dbReference type="EC" id="2.7.13.3"/>
    </reaction>
</comment>
<keyword evidence="9" id="KW-0067">ATP-binding</keyword>
<comment type="caution">
    <text evidence="17">The sequence shown here is derived from an EMBL/GenBank/DDBJ whole genome shotgun (WGS) entry which is preliminary data.</text>
</comment>
<dbReference type="PROSITE" id="PS50109">
    <property type="entry name" value="HIS_KIN"/>
    <property type="match status" value="1"/>
</dbReference>
<dbReference type="Pfam" id="PF02518">
    <property type="entry name" value="HATPase_c"/>
    <property type="match status" value="1"/>
</dbReference>
<dbReference type="CDD" id="cd06225">
    <property type="entry name" value="HAMP"/>
    <property type="match status" value="1"/>
</dbReference>
<feature type="domain" description="HAMP" evidence="16">
    <location>
        <begin position="191"/>
        <end position="240"/>
    </location>
</feature>
<dbReference type="Gene3D" id="1.10.287.130">
    <property type="match status" value="1"/>
</dbReference>
<dbReference type="InterPro" id="IPR013767">
    <property type="entry name" value="PAS_fold"/>
</dbReference>
<evidence type="ECO:0000256" key="12">
    <source>
        <dbReference type="ARBA" id="ARBA00023136"/>
    </source>
</evidence>
<evidence type="ECO:0000256" key="6">
    <source>
        <dbReference type="ARBA" id="ARBA00022692"/>
    </source>
</evidence>
<dbReference type="Proteomes" id="UP000641025">
    <property type="component" value="Unassembled WGS sequence"/>
</dbReference>
<dbReference type="PROSITE" id="PS50885">
    <property type="entry name" value="HAMP"/>
    <property type="match status" value="1"/>
</dbReference>
<feature type="transmembrane region" description="Helical" evidence="14">
    <location>
        <begin position="167"/>
        <end position="186"/>
    </location>
</feature>
<dbReference type="NCBIfam" id="NF046044">
    <property type="entry name" value="PnpS"/>
    <property type="match status" value="1"/>
</dbReference>
<evidence type="ECO:0000256" key="2">
    <source>
        <dbReference type="ARBA" id="ARBA00004141"/>
    </source>
</evidence>
<proteinExistence type="predicted"/>
<dbReference type="Gene3D" id="6.10.340.10">
    <property type="match status" value="1"/>
</dbReference>
<dbReference type="InterPro" id="IPR004358">
    <property type="entry name" value="Sig_transdc_His_kin-like_C"/>
</dbReference>
<dbReference type="InterPro" id="IPR050351">
    <property type="entry name" value="BphY/WalK/GraS-like"/>
</dbReference>
<dbReference type="EMBL" id="JAEMHK010000011">
    <property type="protein sequence ID" value="MBJ6801333.1"/>
    <property type="molecule type" value="Genomic_DNA"/>
</dbReference>
<dbReference type="InterPro" id="IPR003660">
    <property type="entry name" value="HAMP_dom"/>
</dbReference>
<dbReference type="SUPFAM" id="SSF55785">
    <property type="entry name" value="PYP-like sensor domain (PAS domain)"/>
    <property type="match status" value="1"/>
</dbReference>
<dbReference type="SUPFAM" id="SSF55874">
    <property type="entry name" value="ATPase domain of HSP90 chaperone/DNA topoisomerase II/histidine kinase"/>
    <property type="match status" value="1"/>
</dbReference>
<keyword evidence="12 14" id="KW-0472">Membrane</keyword>
<feature type="domain" description="Histidine kinase" evidence="15">
    <location>
        <begin position="365"/>
        <end position="584"/>
    </location>
</feature>
<reference evidence="17 18" key="1">
    <citation type="submission" date="2020-12" db="EMBL/GenBank/DDBJ databases">
        <title>Geomonas sp. Red259, isolated from paddy soil.</title>
        <authorList>
            <person name="Xu Z."/>
            <person name="Zhang Z."/>
            <person name="Masuda Y."/>
            <person name="Itoh H."/>
            <person name="Senoo K."/>
        </authorList>
    </citation>
    <scope>NUCLEOTIDE SEQUENCE [LARGE SCALE GENOMIC DNA]</scope>
    <source>
        <strain evidence="17 18">Red259</strain>
    </source>
</reference>
<dbReference type="CDD" id="cd00130">
    <property type="entry name" value="PAS"/>
    <property type="match status" value="1"/>
</dbReference>
<organism evidence="17 18">
    <name type="scientific">Geomonas propionica</name>
    <dbReference type="NCBI Taxonomy" id="2798582"/>
    <lineage>
        <taxon>Bacteria</taxon>
        <taxon>Pseudomonadati</taxon>
        <taxon>Thermodesulfobacteriota</taxon>
        <taxon>Desulfuromonadia</taxon>
        <taxon>Geobacterales</taxon>
        <taxon>Geobacteraceae</taxon>
        <taxon>Geomonas</taxon>
    </lineage>
</organism>
<dbReference type="InterPro" id="IPR035965">
    <property type="entry name" value="PAS-like_dom_sf"/>
</dbReference>
<keyword evidence="4" id="KW-0597">Phosphoprotein</keyword>
<keyword evidence="13" id="KW-0175">Coiled coil</keyword>
<protein>
    <recommendedName>
        <fullName evidence="3">histidine kinase</fullName>
        <ecNumber evidence="3">2.7.13.3</ecNumber>
    </recommendedName>
</protein>
<gene>
    <name evidence="17" type="ORF">JFN90_14455</name>
</gene>
<evidence type="ECO:0000256" key="4">
    <source>
        <dbReference type="ARBA" id="ARBA00022553"/>
    </source>
</evidence>
<keyword evidence="11" id="KW-0902">Two-component regulatory system</keyword>
<dbReference type="Pfam" id="PF00989">
    <property type="entry name" value="PAS"/>
    <property type="match status" value="1"/>
</dbReference>
<dbReference type="InterPro" id="IPR003594">
    <property type="entry name" value="HATPase_dom"/>
</dbReference>
<feature type="coiled-coil region" evidence="13">
    <location>
        <begin position="225"/>
        <end position="252"/>
    </location>
</feature>
<evidence type="ECO:0000256" key="8">
    <source>
        <dbReference type="ARBA" id="ARBA00022777"/>
    </source>
</evidence>
<dbReference type="EC" id="2.7.13.3" evidence="3"/>
<dbReference type="Gene3D" id="3.30.450.20">
    <property type="entry name" value="PAS domain"/>
    <property type="match status" value="1"/>
</dbReference>
<dbReference type="InterPro" id="IPR003661">
    <property type="entry name" value="HisK_dim/P_dom"/>
</dbReference>